<evidence type="ECO:0000313" key="2">
    <source>
        <dbReference type="EMBL" id="ETO24670.1"/>
    </source>
</evidence>
<dbReference type="InterPro" id="IPR011990">
    <property type="entry name" value="TPR-like_helical_dom_sf"/>
</dbReference>
<reference evidence="2 3" key="1">
    <citation type="journal article" date="2013" name="Curr. Biol.">
        <title>The Genome of the Foraminiferan Reticulomyxa filosa.</title>
        <authorList>
            <person name="Glockner G."/>
            <person name="Hulsmann N."/>
            <person name="Schleicher M."/>
            <person name="Noegel A.A."/>
            <person name="Eichinger L."/>
            <person name="Gallinger C."/>
            <person name="Pawlowski J."/>
            <person name="Sierra R."/>
            <person name="Euteneuer U."/>
            <person name="Pillet L."/>
            <person name="Moustafa A."/>
            <person name="Platzer M."/>
            <person name="Groth M."/>
            <person name="Szafranski K."/>
            <person name="Schliwa M."/>
        </authorList>
    </citation>
    <scope>NUCLEOTIDE SEQUENCE [LARGE SCALE GENOMIC DNA]</scope>
</reference>
<sequence>MSISYFLISLFHFQKILRSCANCSANCLFFFTEIFKFQHSFSYLNCDIILKHKYANTNYFQTMFKFLTDYVMAEKISSCRKFCGARLLNEKALAEQAKETEETLRQVLKQDPNDYKTMIELAKCLFHQKKYQESASYCKKILSSLVFVFDVYFVTSGPKIFAKKKKKKKKKLQTCISKIYGFCLTKHDDDSEKGVSNGSTHDSKQEEEMYNLAHEEDNANEEEGGEQQPLERDTQGGSEKKEIAANEHSNNNHRPKKFVPS</sequence>
<dbReference type="EMBL" id="ASPP01009057">
    <property type="protein sequence ID" value="ETO24670.1"/>
    <property type="molecule type" value="Genomic_DNA"/>
</dbReference>
<accession>X6NEB6</accession>
<dbReference type="Gene3D" id="1.25.40.10">
    <property type="entry name" value="Tetratricopeptide repeat domain"/>
    <property type="match status" value="1"/>
</dbReference>
<dbReference type="Pfam" id="PF14559">
    <property type="entry name" value="TPR_19"/>
    <property type="match status" value="1"/>
</dbReference>
<dbReference type="Proteomes" id="UP000023152">
    <property type="component" value="Unassembled WGS sequence"/>
</dbReference>
<dbReference type="SUPFAM" id="SSF48452">
    <property type="entry name" value="TPR-like"/>
    <property type="match status" value="1"/>
</dbReference>
<protein>
    <submittedName>
        <fullName evidence="2">Uncharacterized protein</fullName>
    </submittedName>
</protein>
<comment type="caution">
    <text evidence="2">The sequence shown here is derived from an EMBL/GenBank/DDBJ whole genome shotgun (WGS) entry which is preliminary data.</text>
</comment>
<evidence type="ECO:0000313" key="3">
    <source>
        <dbReference type="Proteomes" id="UP000023152"/>
    </source>
</evidence>
<evidence type="ECO:0000256" key="1">
    <source>
        <dbReference type="SAM" id="MobiDB-lite"/>
    </source>
</evidence>
<name>X6NEB6_RETFI</name>
<feature type="compositionally biased region" description="Basic residues" evidence="1">
    <location>
        <begin position="251"/>
        <end position="261"/>
    </location>
</feature>
<dbReference type="AlphaFoldDB" id="X6NEB6"/>
<gene>
    <name evidence="2" type="ORF">RFI_12487</name>
</gene>
<feature type="region of interest" description="Disordered" evidence="1">
    <location>
        <begin position="189"/>
        <end position="261"/>
    </location>
</feature>
<proteinExistence type="predicted"/>
<keyword evidence="3" id="KW-1185">Reference proteome</keyword>
<feature type="compositionally biased region" description="Basic and acidic residues" evidence="1">
    <location>
        <begin position="201"/>
        <end position="217"/>
    </location>
</feature>
<feature type="compositionally biased region" description="Basic and acidic residues" evidence="1">
    <location>
        <begin position="229"/>
        <end position="245"/>
    </location>
</feature>
<organism evidence="2 3">
    <name type="scientific">Reticulomyxa filosa</name>
    <dbReference type="NCBI Taxonomy" id="46433"/>
    <lineage>
        <taxon>Eukaryota</taxon>
        <taxon>Sar</taxon>
        <taxon>Rhizaria</taxon>
        <taxon>Retaria</taxon>
        <taxon>Foraminifera</taxon>
        <taxon>Monothalamids</taxon>
        <taxon>Reticulomyxidae</taxon>
        <taxon>Reticulomyxa</taxon>
    </lineage>
</organism>